<gene>
    <name evidence="2" type="ORF">FIV46_02305</name>
</gene>
<accession>A0A501PS94</accession>
<sequence>MTMKWGKIFAFLFAGLLIAGFTAQASAEATQKHTLTILVSIDGFRADYLDRGITPALSALAEGGVKASVRPSYPSVTFPNHYTLITGKTPNQHGLVANLFDNKEYGVRFSLMDPAGARNPVFWTGAKPIWASAEEQGKVTAHMFWPAIGVDSAQKPPKHFQPFIPGTDVLDEPQMLIDLLGSIGEPVDFATLYFYDLDSAGHKYGPNSVEVNQTLKRLDAAIARLVEGLKKSNLWQTTNLVITSDHGMTDSPVGNLVLLDELLPPDQFEAVGLYTNATIRPANGTPLKELAAKLVGRHDHMECWLREEMPARYHYGSNENIEPIVCLADPGWLIVTKEIAADIKEKGSHGYDPSLKDMAAVFIATGPAFKSNIQLEPFDNVDIYPLLARLIGIEGEPGDGNLSALQKTLK</sequence>
<dbReference type="EMBL" id="VFIY01000004">
    <property type="protein sequence ID" value="TPD62932.1"/>
    <property type="molecule type" value="Genomic_DNA"/>
</dbReference>
<dbReference type="Gene3D" id="3.40.720.10">
    <property type="entry name" value="Alkaline Phosphatase, subunit A"/>
    <property type="match status" value="1"/>
</dbReference>
<dbReference type="SUPFAM" id="SSF53649">
    <property type="entry name" value="Alkaline phosphatase-like"/>
    <property type="match status" value="1"/>
</dbReference>
<feature type="chain" id="PRO_5021458876" evidence="1">
    <location>
        <begin position="26"/>
        <end position="410"/>
    </location>
</feature>
<dbReference type="PANTHER" id="PTHR10151:SF120">
    <property type="entry name" value="BIS(5'-ADENOSYL)-TRIPHOSPHATASE"/>
    <property type="match status" value="1"/>
</dbReference>
<protein>
    <submittedName>
        <fullName evidence="2">Alkaline phosphatase family protein</fullName>
    </submittedName>
</protein>
<evidence type="ECO:0000313" key="2">
    <source>
        <dbReference type="EMBL" id="TPD62932.1"/>
    </source>
</evidence>
<name>A0A501PS94_9PROT</name>
<dbReference type="AlphaFoldDB" id="A0A501PS94"/>
<feature type="signal peptide" evidence="1">
    <location>
        <begin position="1"/>
        <end position="25"/>
    </location>
</feature>
<dbReference type="GO" id="GO:0016787">
    <property type="term" value="F:hydrolase activity"/>
    <property type="evidence" value="ECO:0007669"/>
    <property type="project" value="UniProtKB-ARBA"/>
</dbReference>
<dbReference type="Pfam" id="PF01663">
    <property type="entry name" value="Phosphodiest"/>
    <property type="match status" value="1"/>
</dbReference>
<dbReference type="CDD" id="cd16018">
    <property type="entry name" value="Enpp"/>
    <property type="match status" value="1"/>
</dbReference>
<dbReference type="PANTHER" id="PTHR10151">
    <property type="entry name" value="ECTONUCLEOTIDE PYROPHOSPHATASE/PHOSPHODIESTERASE"/>
    <property type="match status" value="1"/>
</dbReference>
<evidence type="ECO:0000256" key="1">
    <source>
        <dbReference type="SAM" id="SignalP"/>
    </source>
</evidence>
<keyword evidence="3" id="KW-1185">Reference proteome</keyword>
<keyword evidence="1" id="KW-0732">Signal</keyword>
<dbReference type="OrthoDB" id="9771966at2"/>
<reference evidence="3" key="1">
    <citation type="submission" date="2019-06" db="EMBL/GenBank/DDBJ databases">
        <title>The complete genome of Emcibacter congregatus ZYLT.</title>
        <authorList>
            <person name="Zhao Z."/>
        </authorList>
    </citation>
    <scope>NUCLEOTIDE SEQUENCE [LARGE SCALE GENOMIC DNA]</scope>
    <source>
        <strain evidence="3">MCCC 1A06723</strain>
    </source>
</reference>
<proteinExistence type="predicted"/>
<dbReference type="Proteomes" id="UP000319148">
    <property type="component" value="Unassembled WGS sequence"/>
</dbReference>
<organism evidence="2 3">
    <name type="scientific">Emcibacter nanhaiensis</name>
    <dbReference type="NCBI Taxonomy" id="1505037"/>
    <lineage>
        <taxon>Bacteria</taxon>
        <taxon>Pseudomonadati</taxon>
        <taxon>Pseudomonadota</taxon>
        <taxon>Alphaproteobacteria</taxon>
        <taxon>Emcibacterales</taxon>
        <taxon>Emcibacteraceae</taxon>
        <taxon>Emcibacter</taxon>
    </lineage>
</organism>
<dbReference type="InterPro" id="IPR002591">
    <property type="entry name" value="Phosphodiest/P_Trfase"/>
</dbReference>
<comment type="caution">
    <text evidence="2">The sequence shown here is derived from an EMBL/GenBank/DDBJ whole genome shotgun (WGS) entry which is preliminary data.</text>
</comment>
<dbReference type="InterPro" id="IPR017850">
    <property type="entry name" value="Alkaline_phosphatase_core_sf"/>
</dbReference>
<dbReference type="Gene3D" id="3.30.1360.180">
    <property type="match status" value="1"/>
</dbReference>
<evidence type="ECO:0000313" key="3">
    <source>
        <dbReference type="Proteomes" id="UP000319148"/>
    </source>
</evidence>